<dbReference type="EMBL" id="CP039345">
    <property type="protein sequence ID" value="QCD78784.1"/>
    <property type="molecule type" value="Genomic_DNA"/>
</dbReference>
<proteinExistence type="predicted"/>
<dbReference type="AlphaFoldDB" id="A0A4D6KY74"/>
<evidence type="ECO:0000313" key="3">
    <source>
        <dbReference type="EMBL" id="QCD78784.1"/>
    </source>
</evidence>
<feature type="region of interest" description="Disordered" evidence="2">
    <location>
        <begin position="363"/>
        <end position="385"/>
    </location>
</feature>
<evidence type="ECO:0000256" key="2">
    <source>
        <dbReference type="SAM" id="MobiDB-lite"/>
    </source>
</evidence>
<dbReference type="Proteomes" id="UP000501690">
    <property type="component" value="Linkage Group LG1"/>
</dbReference>
<feature type="region of interest" description="Disordered" evidence="2">
    <location>
        <begin position="95"/>
        <end position="114"/>
    </location>
</feature>
<evidence type="ECO:0000256" key="1">
    <source>
        <dbReference type="SAM" id="Coils"/>
    </source>
</evidence>
<feature type="coiled-coil region" evidence="1">
    <location>
        <begin position="202"/>
        <end position="254"/>
    </location>
</feature>
<reference evidence="3 4" key="1">
    <citation type="submission" date="2019-04" db="EMBL/GenBank/DDBJ databases">
        <title>An improved genome assembly and genetic linkage map for asparagus bean, Vigna unguiculata ssp. sesquipedialis.</title>
        <authorList>
            <person name="Xia Q."/>
            <person name="Zhang R."/>
            <person name="Dong Y."/>
        </authorList>
    </citation>
    <scope>NUCLEOTIDE SEQUENCE [LARGE SCALE GENOMIC DNA]</scope>
    <source>
        <tissue evidence="3">Leaf</tissue>
    </source>
</reference>
<accession>A0A4D6KY74</accession>
<protein>
    <submittedName>
        <fullName evidence="3">Uncharacterized protein</fullName>
    </submittedName>
</protein>
<keyword evidence="4" id="KW-1185">Reference proteome</keyword>
<gene>
    <name evidence="3" type="ORF">DEO72_LG1g2420</name>
</gene>
<keyword evidence="1" id="KW-0175">Coiled coil</keyword>
<evidence type="ECO:0000313" key="4">
    <source>
        <dbReference type="Proteomes" id="UP000501690"/>
    </source>
</evidence>
<organism evidence="3 4">
    <name type="scientific">Vigna unguiculata</name>
    <name type="common">Cowpea</name>
    <dbReference type="NCBI Taxonomy" id="3917"/>
    <lineage>
        <taxon>Eukaryota</taxon>
        <taxon>Viridiplantae</taxon>
        <taxon>Streptophyta</taxon>
        <taxon>Embryophyta</taxon>
        <taxon>Tracheophyta</taxon>
        <taxon>Spermatophyta</taxon>
        <taxon>Magnoliopsida</taxon>
        <taxon>eudicotyledons</taxon>
        <taxon>Gunneridae</taxon>
        <taxon>Pentapetalae</taxon>
        <taxon>rosids</taxon>
        <taxon>fabids</taxon>
        <taxon>Fabales</taxon>
        <taxon>Fabaceae</taxon>
        <taxon>Papilionoideae</taxon>
        <taxon>50 kb inversion clade</taxon>
        <taxon>NPAAA clade</taxon>
        <taxon>indigoferoid/millettioid clade</taxon>
        <taxon>Phaseoleae</taxon>
        <taxon>Vigna</taxon>
    </lineage>
</organism>
<name>A0A4D6KY74_VIGUN</name>
<sequence>MCIRDRTKGALDADSRRVVELLEMLPVRVPGKWVVCCYLTDNPGRDLCGVMAHHVKKVGGEVDLFAKIRNQMANAAKGEGQSQAPNLVGPVVDTYRPPVAKRPAPSKMKGVGKDRKRLRALAKTGGVGSSGSSNPDLGGFEKVKIQMRKGVELKLSDEEVAVVEAADPRLTMRAISEYLARGMVLSRRVATLLQGELATGDKKKLAEEVASLKVQRDREQAAWADEKTRLEAEVKKLKGSVAGLEKKLKVKQMELDGVNAAKEAAAEEAASEVFGLQQAVYNEHVNGFQKASRQAEFLYREVSVTDCRFNVNLDVYDGRMLDVAEISRLKAEKEAVTIANEDTLVMTPAATMVDEGVEQVVADEEADGVEEDAAGDEVDEVEEEH</sequence>